<dbReference type="AlphaFoldDB" id="A0A9Q1K536"/>
<protein>
    <submittedName>
        <fullName evidence="1">Uncharacterized protein</fullName>
    </submittedName>
</protein>
<evidence type="ECO:0000313" key="1">
    <source>
        <dbReference type="EMBL" id="KAJ8436928.1"/>
    </source>
</evidence>
<gene>
    <name evidence="1" type="ORF">Cgig2_017353</name>
</gene>
<accession>A0A9Q1K536</accession>
<proteinExistence type="predicted"/>
<sequence length="151" mass="16405">MESRLACGKLVMGSTLVCGKPVMGCTPACGDGECNGTCKSVMESGAWEIYTPVTVMVSKLGYGKQEMESTLGTCRQVMESIYRLVMESSILGTCTLGMESTPTWGRREMENSTGTCRRVMACKACTKVKGCSRSIHLRKQQPPSTPEGRRQ</sequence>
<reference evidence="1" key="1">
    <citation type="submission" date="2022-04" db="EMBL/GenBank/DDBJ databases">
        <title>Carnegiea gigantea Genome sequencing and assembly v2.</title>
        <authorList>
            <person name="Copetti D."/>
            <person name="Sanderson M.J."/>
            <person name="Burquez A."/>
            <person name="Wojciechowski M.F."/>
        </authorList>
    </citation>
    <scope>NUCLEOTIDE SEQUENCE</scope>
    <source>
        <strain evidence="1">SGP5-SGP5p</strain>
        <tissue evidence="1">Aerial part</tissue>
    </source>
</reference>
<dbReference type="EMBL" id="JAKOGI010000323">
    <property type="protein sequence ID" value="KAJ8436928.1"/>
    <property type="molecule type" value="Genomic_DNA"/>
</dbReference>
<comment type="caution">
    <text evidence="1">The sequence shown here is derived from an EMBL/GenBank/DDBJ whole genome shotgun (WGS) entry which is preliminary data.</text>
</comment>
<evidence type="ECO:0000313" key="2">
    <source>
        <dbReference type="Proteomes" id="UP001153076"/>
    </source>
</evidence>
<dbReference type="Proteomes" id="UP001153076">
    <property type="component" value="Unassembled WGS sequence"/>
</dbReference>
<keyword evidence="2" id="KW-1185">Reference proteome</keyword>
<name>A0A9Q1K536_9CARY</name>
<organism evidence="1 2">
    <name type="scientific">Carnegiea gigantea</name>
    <dbReference type="NCBI Taxonomy" id="171969"/>
    <lineage>
        <taxon>Eukaryota</taxon>
        <taxon>Viridiplantae</taxon>
        <taxon>Streptophyta</taxon>
        <taxon>Embryophyta</taxon>
        <taxon>Tracheophyta</taxon>
        <taxon>Spermatophyta</taxon>
        <taxon>Magnoliopsida</taxon>
        <taxon>eudicotyledons</taxon>
        <taxon>Gunneridae</taxon>
        <taxon>Pentapetalae</taxon>
        <taxon>Caryophyllales</taxon>
        <taxon>Cactineae</taxon>
        <taxon>Cactaceae</taxon>
        <taxon>Cactoideae</taxon>
        <taxon>Echinocereeae</taxon>
        <taxon>Carnegiea</taxon>
    </lineage>
</organism>